<dbReference type="Pfam" id="PF02995">
    <property type="entry name" value="DUF229"/>
    <property type="match status" value="2"/>
</dbReference>
<dbReference type="PANTHER" id="PTHR10974">
    <property type="entry name" value="FI08016P-RELATED"/>
    <property type="match status" value="1"/>
</dbReference>
<reference evidence="2 3" key="2">
    <citation type="submission" date="2018-11" db="EMBL/GenBank/DDBJ databases">
        <authorList>
            <consortium name="Pathogen Informatics"/>
        </authorList>
    </citation>
    <scope>NUCLEOTIDE SEQUENCE [LARGE SCALE GENOMIC DNA]</scope>
</reference>
<name>A0A0M3IY83_ANISI</name>
<dbReference type="WBParaSite" id="ASIM_0000019901-mRNA-1">
    <property type="protein sequence ID" value="ASIM_0000019901-mRNA-1"/>
    <property type="gene ID" value="ASIM_0000019901"/>
</dbReference>
<proteinExistence type="predicted"/>
<sequence>MSSHLKESPSLSILVLDSTSRNQFLRHMKSTVEYMRQLGFIFLEDEVNISERGCVTMLNDDIMDVRRGLFHYPNESFIGFKQPPTHFYYRPFHLFNTRHSVVPKNITQLFRTSLQRLFAEGLMKNTIFVIMGDHGNRIASIQRSYVGRIEERAPLFSIRLPQGYAARNKEKIANLLANTKRHMLKTCYALTVISTKHLLYRNINCNNRTSGVSLLDERVDKRRSCDDAGIPPNFCLCMENRKMSRMNKLFSLCRLFLTFFLEFIKCFSFFTYVKTKST</sequence>
<evidence type="ECO:0000313" key="4">
    <source>
        <dbReference type="WBParaSite" id="ASIM_0000019901-mRNA-1"/>
    </source>
</evidence>
<accession>A0A0M3IY83</accession>
<dbReference type="AlphaFoldDB" id="A0A0M3IY83"/>
<dbReference type="EMBL" id="UYRR01000032">
    <property type="protein sequence ID" value="VDK17382.1"/>
    <property type="molecule type" value="Genomic_DNA"/>
</dbReference>
<dbReference type="PANTHER" id="PTHR10974:SF6">
    <property type="entry name" value="PROTEIN CBG19234"/>
    <property type="match status" value="1"/>
</dbReference>
<dbReference type="Proteomes" id="UP000267096">
    <property type="component" value="Unassembled WGS sequence"/>
</dbReference>
<gene>
    <name evidence="2" type="ORF">ASIM_LOCUS114</name>
</gene>
<keyword evidence="1" id="KW-1133">Transmembrane helix</keyword>
<organism evidence="4">
    <name type="scientific">Anisakis simplex</name>
    <name type="common">Herring worm</name>
    <dbReference type="NCBI Taxonomy" id="6269"/>
    <lineage>
        <taxon>Eukaryota</taxon>
        <taxon>Metazoa</taxon>
        <taxon>Ecdysozoa</taxon>
        <taxon>Nematoda</taxon>
        <taxon>Chromadorea</taxon>
        <taxon>Rhabditida</taxon>
        <taxon>Spirurina</taxon>
        <taxon>Ascaridomorpha</taxon>
        <taxon>Ascaridoidea</taxon>
        <taxon>Anisakidae</taxon>
        <taxon>Anisakis</taxon>
        <taxon>Anisakis simplex complex</taxon>
    </lineage>
</organism>
<evidence type="ECO:0000313" key="2">
    <source>
        <dbReference type="EMBL" id="VDK17382.1"/>
    </source>
</evidence>
<protein>
    <submittedName>
        <fullName evidence="4">Sulfatase domain-containing protein</fullName>
    </submittedName>
</protein>
<reference evidence="4" key="1">
    <citation type="submission" date="2017-02" db="UniProtKB">
        <authorList>
            <consortium name="WormBaseParasite"/>
        </authorList>
    </citation>
    <scope>IDENTIFICATION</scope>
</reference>
<evidence type="ECO:0000313" key="3">
    <source>
        <dbReference type="Proteomes" id="UP000267096"/>
    </source>
</evidence>
<evidence type="ECO:0000256" key="1">
    <source>
        <dbReference type="SAM" id="Phobius"/>
    </source>
</evidence>
<keyword evidence="1" id="KW-0472">Membrane</keyword>
<dbReference type="GO" id="GO:0005615">
    <property type="term" value="C:extracellular space"/>
    <property type="evidence" value="ECO:0007669"/>
    <property type="project" value="TreeGrafter"/>
</dbReference>
<keyword evidence="3" id="KW-1185">Reference proteome</keyword>
<dbReference type="OrthoDB" id="413313at2759"/>
<dbReference type="InterPro" id="IPR004245">
    <property type="entry name" value="DUF229"/>
</dbReference>
<keyword evidence="1" id="KW-0812">Transmembrane</keyword>
<feature type="transmembrane region" description="Helical" evidence="1">
    <location>
        <begin position="249"/>
        <end position="273"/>
    </location>
</feature>